<sequence>MFNHLKLDSLTREEVTNIASEAMIVLPVGAIEQHGPHLPLCTDAVFAEEIALRSCAAVQDSFRAVVAPVLSYGNSHHHFPMPALSLTSEAMTIVLKDLLRSMVTTGFKHIAILNSHGGNDEAIRMATRDIARECQVNIAATSYWTVAWEALRNECQATQLGRVPGHAGGFETSLMLHLRPELVRLNSFPPHRHDEIPTEEMSRRMFIQRPNNSVGVNGISDDSRHASKEKGAEILPVIIREVARAFRQFMGK</sequence>
<dbReference type="Proteomes" id="UP001527882">
    <property type="component" value="Unassembled WGS sequence"/>
</dbReference>
<dbReference type="Gene3D" id="3.40.50.10310">
    <property type="entry name" value="Creatininase"/>
    <property type="match status" value="1"/>
</dbReference>
<comment type="caution">
    <text evidence="6">The sequence shown here is derived from an EMBL/GenBank/DDBJ whole genome shotgun (WGS) entry which is preliminary data.</text>
</comment>
<dbReference type="EMBL" id="JAQAGZ010000035">
    <property type="protein sequence ID" value="MCZ8517336.1"/>
    <property type="molecule type" value="Genomic_DNA"/>
</dbReference>
<dbReference type="Pfam" id="PF02633">
    <property type="entry name" value="Creatininase"/>
    <property type="match status" value="1"/>
</dbReference>
<dbReference type="PANTHER" id="PTHR35005:SF1">
    <property type="entry name" value="2-AMINO-5-FORMYLAMINO-6-RIBOSYLAMINOPYRIMIDIN-4(3H)-ONE 5'-MONOPHOSPHATE DEFORMYLASE"/>
    <property type="match status" value="1"/>
</dbReference>
<dbReference type="InterPro" id="IPR024087">
    <property type="entry name" value="Creatininase-like_sf"/>
</dbReference>
<evidence type="ECO:0000256" key="2">
    <source>
        <dbReference type="ARBA" id="ARBA00022723"/>
    </source>
</evidence>
<keyword evidence="7" id="KW-1185">Reference proteome</keyword>
<comment type="cofactor">
    <cofactor evidence="1">
        <name>Zn(2+)</name>
        <dbReference type="ChEBI" id="CHEBI:29105"/>
    </cofactor>
</comment>
<keyword evidence="2" id="KW-0479">Metal-binding</keyword>
<accession>A0ABT4QKD4</accession>
<organism evidence="6 7">
    <name type="scientific">Paenibacillus gyeongsangnamensis</name>
    <dbReference type="NCBI Taxonomy" id="3388067"/>
    <lineage>
        <taxon>Bacteria</taxon>
        <taxon>Bacillati</taxon>
        <taxon>Bacillota</taxon>
        <taxon>Bacilli</taxon>
        <taxon>Bacillales</taxon>
        <taxon>Paenibacillaceae</taxon>
        <taxon>Paenibacillus</taxon>
    </lineage>
</organism>
<dbReference type="PANTHER" id="PTHR35005">
    <property type="entry name" value="3-DEHYDRO-SCYLLO-INOSOSE HYDROLASE"/>
    <property type="match status" value="1"/>
</dbReference>
<keyword evidence="3" id="KW-0378">Hydrolase</keyword>
<evidence type="ECO:0000256" key="4">
    <source>
        <dbReference type="ARBA" id="ARBA00022833"/>
    </source>
</evidence>
<keyword evidence="4" id="KW-0862">Zinc</keyword>
<dbReference type="InterPro" id="IPR003785">
    <property type="entry name" value="Creatininase/forma_Hydrolase"/>
</dbReference>
<evidence type="ECO:0000256" key="1">
    <source>
        <dbReference type="ARBA" id="ARBA00001947"/>
    </source>
</evidence>
<reference evidence="6 7" key="1">
    <citation type="submission" date="2022-12" db="EMBL/GenBank/DDBJ databases">
        <title>Draft genome sequence of Paenibacillus sp. dW9.</title>
        <authorList>
            <person name="Choi E.-W."/>
            <person name="Kim D.-U."/>
        </authorList>
    </citation>
    <scope>NUCLEOTIDE SEQUENCE [LARGE SCALE GENOMIC DNA]</scope>
    <source>
        <strain evidence="7">dW9</strain>
    </source>
</reference>
<name>A0ABT4QKD4_9BACL</name>
<dbReference type="RefSeq" id="WP_269885865.1">
    <property type="nucleotide sequence ID" value="NZ_JAQAGZ010000035.1"/>
</dbReference>
<comment type="similarity">
    <text evidence="5">Belongs to the creatininase superfamily.</text>
</comment>
<evidence type="ECO:0000313" key="6">
    <source>
        <dbReference type="EMBL" id="MCZ8517336.1"/>
    </source>
</evidence>
<proteinExistence type="inferred from homology"/>
<dbReference type="SUPFAM" id="SSF102215">
    <property type="entry name" value="Creatininase"/>
    <property type="match status" value="1"/>
</dbReference>
<evidence type="ECO:0000256" key="5">
    <source>
        <dbReference type="ARBA" id="ARBA00024029"/>
    </source>
</evidence>
<evidence type="ECO:0000256" key="3">
    <source>
        <dbReference type="ARBA" id="ARBA00022801"/>
    </source>
</evidence>
<protein>
    <submittedName>
        <fullName evidence="6">Creatininase family protein</fullName>
    </submittedName>
</protein>
<gene>
    <name evidence="6" type="ORF">O9H85_34305</name>
</gene>
<evidence type="ECO:0000313" key="7">
    <source>
        <dbReference type="Proteomes" id="UP001527882"/>
    </source>
</evidence>